<feature type="region of interest" description="Disordered" evidence="1">
    <location>
        <begin position="412"/>
        <end position="434"/>
    </location>
</feature>
<proteinExistence type="predicted"/>
<feature type="region of interest" description="Disordered" evidence="1">
    <location>
        <begin position="311"/>
        <end position="331"/>
    </location>
</feature>
<reference evidence="2" key="1">
    <citation type="submission" date="2022-01" db="EMBL/GenBank/DDBJ databases">
        <authorList>
            <person name="King R."/>
        </authorList>
    </citation>
    <scope>NUCLEOTIDE SEQUENCE</scope>
</reference>
<dbReference type="Proteomes" id="UP001152799">
    <property type="component" value="Chromosome 9"/>
</dbReference>
<accession>A0A9N9QJM5</accession>
<organism evidence="2 3">
    <name type="scientific">Ceutorhynchus assimilis</name>
    <name type="common">cabbage seed weevil</name>
    <dbReference type="NCBI Taxonomy" id="467358"/>
    <lineage>
        <taxon>Eukaryota</taxon>
        <taxon>Metazoa</taxon>
        <taxon>Ecdysozoa</taxon>
        <taxon>Arthropoda</taxon>
        <taxon>Hexapoda</taxon>
        <taxon>Insecta</taxon>
        <taxon>Pterygota</taxon>
        <taxon>Neoptera</taxon>
        <taxon>Endopterygota</taxon>
        <taxon>Coleoptera</taxon>
        <taxon>Polyphaga</taxon>
        <taxon>Cucujiformia</taxon>
        <taxon>Curculionidae</taxon>
        <taxon>Ceutorhynchinae</taxon>
        <taxon>Ceutorhynchus</taxon>
    </lineage>
</organism>
<dbReference type="OrthoDB" id="8057953at2759"/>
<gene>
    <name evidence="2" type="ORF">CEUTPL_LOCUS13635</name>
</gene>
<feature type="region of interest" description="Disordered" evidence="1">
    <location>
        <begin position="150"/>
        <end position="174"/>
    </location>
</feature>
<evidence type="ECO:0000313" key="2">
    <source>
        <dbReference type="EMBL" id="CAG9773238.1"/>
    </source>
</evidence>
<feature type="region of interest" description="Disordered" evidence="1">
    <location>
        <begin position="349"/>
        <end position="373"/>
    </location>
</feature>
<evidence type="ECO:0000313" key="3">
    <source>
        <dbReference type="Proteomes" id="UP001152799"/>
    </source>
</evidence>
<protein>
    <submittedName>
        <fullName evidence="2">Uncharacterized protein</fullName>
    </submittedName>
</protein>
<evidence type="ECO:0000256" key="1">
    <source>
        <dbReference type="SAM" id="MobiDB-lite"/>
    </source>
</evidence>
<feature type="compositionally biased region" description="Basic and acidic residues" evidence="1">
    <location>
        <begin position="349"/>
        <end position="358"/>
    </location>
</feature>
<keyword evidence="3" id="KW-1185">Reference proteome</keyword>
<name>A0A9N9QJM5_9CUCU</name>
<sequence length="462" mass="53125">MDESRTDTSNNNLLAELVKALKSSRTAPEQVDLPIFRPDLSDAKKWLTVIENIKNEFEWSDQQIILRFMRDFSEAFPSKKILGELFLRVTQFDSDRCNTYEAYVFEKVNLLRNLHVQWDEADFVEITVHGITESDVRTISYLGSVPKRQPEELKSERKASEVKEPPRKHFRDNRDYDLRRKRPLTCYNCGKDGNIQKFCIERKDTDKPKILAPTSYSKSSNTTANLGPYEIMGITSEGRYEIKRVGKSLVTKDAKEQLRIWPSDWSMTMDMEELLEDLENDSAMSDDNINNSINIVEEEFVSLSNMVHVEDDTDENLEEPEKNPNDEGSSTRLPCVFCNKSYFKKVKRRSEDAKKNNEISESAGKEPQPGCSYQNTDIASCSPNFHNDEDEDQLMETDNVDVDVESEAERAIDIMPTSAAKKQGPSGSKKKRQKKICRILVSNAYFSGMVRKILESPKSRQK</sequence>
<dbReference type="AlphaFoldDB" id="A0A9N9QJM5"/>
<dbReference type="EMBL" id="OU892285">
    <property type="protein sequence ID" value="CAG9773238.1"/>
    <property type="molecule type" value="Genomic_DNA"/>
</dbReference>